<gene>
    <name evidence="1" type="ORF">DHETER_LOCUS10749</name>
</gene>
<dbReference type="EMBL" id="CAJVPU010021810">
    <property type="protein sequence ID" value="CAG8682837.1"/>
    <property type="molecule type" value="Genomic_DNA"/>
</dbReference>
<feature type="non-terminal residue" evidence="1">
    <location>
        <position position="1"/>
    </location>
</feature>
<dbReference type="Proteomes" id="UP000789702">
    <property type="component" value="Unassembled WGS sequence"/>
</dbReference>
<keyword evidence="2" id="KW-1185">Reference proteome</keyword>
<organism evidence="1 2">
    <name type="scientific">Dentiscutata heterogama</name>
    <dbReference type="NCBI Taxonomy" id="1316150"/>
    <lineage>
        <taxon>Eukaryota</taxon>
        <taxon>Fungi</taxon>
        <taxon>Fungi incertae sedis</taxon>
        <taxon>Mucoromycota</taxon>
        <taxon>Glomeromycotina</taxon>
        <taxon>Glomeromycetes</taxon>
        <taxon>Diversisporales</taxon>
        <taxon>Gigasporaceae</taxon>
        <taxon>Dentiscutata</taxon>
    </lineage>
</organism>
<comment type="caution">
    <text evidence="1">The sequence shown here is derived from an EMBL/GenBank/DDBJ whole genome shotgun (WGS) entry which is preliminary data.</text>
</comment>
<name>A0ACA9P1V6_9GLOM</name>
<reference evidence="1" key="1">
    <citation type="submission" date="2021-06" db="EMBL/GenBank/DDBJ databases">
        <authorList>
            <person name="Kallberg Y."/>
            <person name="Tangrot J."/>
            <person name="Rosling A."/>
        </authorList>
    </citation>
    <scope>NUCLEOTIDE SEQUENCE</scope>
    <source>
        <strain evidence="1">IL203A</strain>
    </source>
</reference>
<protein>
    <submittedName>
        <fullName evidence="1">675_t:CDS:1</fullName>
    </submittedName>
</protein>
<evidence type="ECO:0000313" key="1">
    <source>
        <dbReference type="EMBL" id="CAG8682837.1"/>
    </source>
</evidence>
<proteinExistence type="predicted"/>
<sequence>KFWNWEECMDYSCLCPNFLVTGTCQGLMIFVEMLRQYKSNNFLLHKSAYNISILADDNQESKVPYFGLKY</sequence>
<evidence type="ECO:0000313" key="2">
    <source>
        <dbReference type="Proteomes" id="UP000789702"/>
    </source>
</evidence>
<accession>A0ACA9P1V6</accession>